<evidence type="ECO:0000256" key="1">
    <source>
        <dbReference type="SAM" id="MobiDB-lite"/>
    </source>
</evidence>
<dbReference type="AlphaFoldDB" id="B4D9S0"/>
<gene>
    <name evidence="2" type="ORF">CfE428DRAFT_5660</name>
</gene>
<comment type="caution">
    <text evidence="2">The sequence shown here is derived from an EMBL/GenBank/DDBJ whole genome shotgun (WGS) entry which is preliminary data.</text>
</comment>
<evidence type="ECO:0000313" key="3">
    <source>
        <dbReference type="Proteomes" id="UP000005824"/>
    </source>
</evidence>
<feature type="region of interest" description="Disordered" evidence="1">
    <location>
        <begin position="1"/>
        <end position="29"/>
    </location>
</feature>
<dbReference type="STRING" id="497964.CfE428DRAFT_5660"/>
<protein>
    <submittedName>
        <fullName evidence="2">Uncharacterized protein</fullName>
    </submittedName>
</protein>
<dbReference type="InParanoid" id="B4D9S0"/>
<accession>B4D9S0</accession>
<dbReference type="Proteomes" id="UP000005824">
    <property type="component" value="Unassembled WGS sequence"/>
</dbReference>
<reference evidence="2 3" key="1">
    <citation type="journal article" date="2011" name="J. Bacteriol.">
        <title>Genome sequence of Chthoniobacter flavus Ellin428, an aerobic heterotrophic soil bacterium.</title>
        <authorList>
            <person name="Kant R."/>
            <person name="van Passel M.W."/>
            <person name="Palva A."/>
            <person name="Lucas S."/>
            <person name="Lapidus A."/>
            <person name="Glavina Del Rio T."/>
            <person name="Dalin E."/>
            <person name="Tice H."/>
            <person name="Bruce D."/>
            <person name="Goodwin L."/>
            <person name="Pitluck S."/>
            <person name="Larimer F.W."/>
            <person name="Land M.L."/>
            <person name="Hauser L."/>
            <person name="Sangwan P."/>
            <person name="de Vos W.M."/>
            <person name="Janssen P.H."/>
            <person name="Smidt H."/>
        </authorList>
    </citation>
    <scope>NUCLEOTIDE SEQUENCE [LARGE SCALE GENOMIC DNA]</scope>
    <source>
        <strain evidence="2 3">Ellin428</strain>
    </source>
</reference>
<sequence>MPSVDVIGRPQSALADIRRPPRGLPKSKNIDRVRGMQPFVNNTVRAVHNLTYRWIAELRNDSAHGREVTYG</sequence>
<organism evidence="2 3">
    <name type="scientific">Chthoniobacter flavus Ellin428</name>
    <dbReference type="NCBI Taxonomy" id="497964"/>
    <lineage>
        <taxon>Bacteria</taxon>
        <taxon>Pseudomonadati</taxon>
        <taxon>Verrucomicrobiota</taxon>
        <taxon>Spartobacteria</taxon>
        <taxon>Chthoniobacterales</taxon>
        <taxon>Chthoniobacteraceae</taxon>
        <taxon>Chthoniobacter</taxon>
    </lineage>
</organism>
<evidence type="ECO:0000313" key="2">
    <source>
        <dbReference type="EMBL" id="EDY16851.1"/>
    </source>
</evidence>
<proteinExistence type="predicted"/>
<name>B4D9S0_9BACT</name>
<dbReference type="EMBL" id="ABVL01000027">
    <property type="protein sequence ID" value="EDY16851.1"/>
    <property type="molecule type" value="Genomic_DNA"/>
</dbReference>
<keyword evidence="3" id="KW-1185">Reference proteome</keyword>